<evidence type="ECO:0000256" key="1">
    <source>
        <dbReference type="SAM" id="Coils"/>
    </source>
</evidence>
<feature type="compositionally biased region" description="Basic and acidic residues" evidence="2">
    <location>
        <begin position="488"/>
        <end position="498"/>
    </location>
</feature>
<feature type="coiled-coil region" evidence="1">
    <location>
        <begin position="272"/>
        <end position="309"/>
    </location>
</feature>
<evidence type="ECO:0000259" key="3">
    <source>
        <dbReference type="Pfam" id="PF22893"/>
    </source>
</evidence>
<keyword evidence="5" id="KW-1185">Reference proteome</keyword>
<reference evidence="4" key="2">
    <citation type="journal article" date="2023" name="IMA Fungus">
        <title>Comparative genomic study of the Penicillium genus elucidates a diverse pangenome and 15 lateral gene transfer events.</title>
        <authorList>
            <person name="Petersen C."/>
            <person name="Sorensen T."/>
            <person name="Nielsen M.R."/>
            <person name="Sondergaard T.E."/>
            <person name="Sorensen J.L."/>
            <person name="Fitzpatrick D.A."/>
            <person name="Frisvad J.C."/>
            <person name="Nielsen K.L."/>
        </authorList>
    </citation>
    <scope>NUCLEOTIDE SEQUENCE</scope>
    <source>
        <strain evidence="4">IBT 30761</strain>
    </source>
</reference>
<evidence type="ECO:0000256" key="2">
    <source>
        <dbReference type="SAM" id="MobiDB-lite"/>
    </source>
</evidence>
<feature type="compositionally biased region" description="Pro residues" evidence="2">
    <location>
        <begin position="430"/>
        <end position="439"/>
    </location>
</feature>
<evidence type="ECO:0000313" key="4">
    <source>
        <dbReference type="EMBL" id="KAJ5085616.1"/>
    </source>
</evidence>
<accession>A0A9W9EPS7</accession>
<dbReference type="Pfam" id="PF22893">
    <property type="entry name" value="ULD_2"/>
    <property type="match status" value="1"/>
</dbReference>
<comment type="caution">
    <text evidence="4">The sequence shown here is derived from an EMBL/GenBank/DDBJ whole genome shotgun (WGS) entry which is preliminary data.</text>
</comment>
<dbReference type="GeneID" id="81361857"/>
<feature type="compositionally biased region" description="Low complexity" evidence="2">
    <location>
        <begin position="49"/>
        <end position="58"/>
    </location>
</feature>
<feature type="compositionally biased region" description="Pro residues" evidence="2">
    <location>
        <begin position="192"/>
        <end position="219"/>
    </location>
</feature>
<sequence length="498" mass="53060">MDSYGPSRVRRQASPESPGSPDSEEFANPYPRATRDRWPPAPPPPPPGGYAQSASSGQTFNGFPPGGHGAYAHPSGALQSDQLIRHPHANPAPQPYGYPYGAQFQGPHGGAMHPFYAQDQALPRHPSRQPPHAPYMAPPSPFAGSPFHHEMVAYAPNAYYNYRDPYAMMPGMHPQSYFPQYPHVPTPTQQPEAPPAPTPAPAPQSPASAPAPTPAPPPADAAKDEAIARLEKLILDERTEREAKEAARVAAIEREAAEKAAREQQLAHDRKIAQEAAALARADAEKRAAEEAAKAKEEAEKAAAAAASEAAAAATAAAAAAAAEAASAAAPAEPAPPEKKKPIKFKDAVGRKFSFPFELCATWQGMEDLIKQAFLHIEVIGPHVADGHYDLVGPNGDIILPQVWETVIEPDWSITMHMWPIPEKPKEADPPPADPPPADPLKEAAPAPAEPKKDKPPVKKPRVNPGQPSGFASWIVGGRKPPRPKAAPKTEKKPEPAS</sequence>
<dbReference type="RefSeq" id="XP_056470294.1">
    <property type="nucleotide sequence ID" value="XM_056622878.1"/>
</dbReference>
<feature type="region of interest" description="Disordered" evidence="2">
    <location>
        <begin position="179"/>
        <end position="222"/>
    </location>
</feature>
<keyword evidence="1" id="KW-0175">Coiled coil</keyword>
<feature type="compositionally biased region" description="Pro residues" evidence="2">
    <location>
        <begin position="39"/>
        <end position="48"/>
    </location>
</feature>
<dbReference type="EMBL" id="JAPQKI010000010">
    <property type="protein sequence ID" value="KAJ5085616.1"/>
    <property type="molecule type" value="Genomic_DNA"/>
</dbReference>
<feature type="domain" description="Ubiquitin-like" evidence="3">
    <location>
        <begin position="339"/>
        <end position="421"/>
    </location>
</feature>
<feature type="region of interest" description="Disordered" evidence="2">
    <location>
        <begin position="1"/>
        <end position="75"/>
    </location>
</feature>
<gene>
    <name evidence="4" type="ORF">N7532_010387</name>
</gene>
<dbReference type="Proteomes" id="UP001149074">
    <property type="component" value="Unassembled WGS sequence"/>
</dbReference>
<protein>
    <recommendedName>
        <fullName evidence="3">Ubiquitin-like domain-containing protein</fullName>
    </recommendedName>
</protein>
<organism evidence="4 5">
    <name type="scientific">Penicillium argentinense</name>
    <dbReference type="NCBI Taxonomy" id="1131581"/>
    <lineage>
        <taxon>Eukaryota</taxon>
        <taxon>Fungi</taxon>
        <taxon>Dikarya</taxon>
        <taxon>Ascomycota</taxon>
        <taxon>Pezizomycotina</taxon>
        <taxon>Eurotiomycetes</taxon>
        <taxon>Eurotiomycetidae</taxon>
        <taxon>Eurotiales</taxon>
        <taxon>Aspergillaceae</taxon>
        <taxon>Penicillium</taxon>
    </lineage>
</organism>
<dbReference type="InterPro" id="IPR054464">
    <property type="entry name" value="ULD_fung"/>
</dbReference>
<proteinExistence type="predicted"/>
<feature type="region of interest" description="Disordered" evidence="2">
    <location>
        <begin position="421"/>
        <end position="498"/>
    </location>
</feature>
<dbReference type="AlphaFoldDB" id="A0A9W9EPS7"/>
<dbReference type="OrthoDB" id="3045089at2759"/>
<reference evidence="4" key="1">
    <citation type="submission" date="2022-11" db="EMBL/GenBank/DDBJ databases">
        <authorList>
            <person name="Petersen C."/>
        </authorList>
    </citation>
    <scope>NUCLEOTIDE SEQUENCE</scope>
    <source>
        <strain evidence="4">IBT 30761</strain>
    </source>
</reference>
<name>A0A9W9EPS7_9EURO</name>
<evidence type="ECO:0000313" key="5">
    <source>
        <dbReference type="Proteomes" id="UP001149074"/>
    </source>
</evidence>